<dbReference type="GO" id="GO:0006351">
    <property type="term" value="P:DNA-templated transcription"/>
    <property type="evidence" value="ECO:0007669"/>
    <property type="project" value="InterPro"/>
</dbReference>
<dbReference type="AlphaFoldDB" id="A0A061R1Z8"/>
<dbReference type="PANTHER" id="PTHR12856">
    <property type="entry name" value="TRANSCRIPTION INITIATION FACTOR IIH-RELATED"/>
    <property type="match status" value="1"/>
</dbReference>
<dbReference type="EMBL" id="GBEZ01022038">
    <property type="protein sequence ID" value="JAC64764.1"/>
    <property type="molecule type" value="Transcribed_RNA"/>
</dbReference>
<keyword evidence="3" id="KW-0396">Initiation factor</keyword>
<name>A0A061R1Z8_9CHLO</name>
<dbReference type="GO" id="GO:0000439">
    <property type="term" value="C:transcription factor TFIIH core complex"/>
    <property type="evidence" value="ECO:0007669"/>
    <property type="project" value="InterPro"/>
</dbReference>
<dbReference type="GO" id="GO:0006289">
    <property type="term" value="P:nucleotide-excision repair"/>
    <property type="evidence" value="ECO:0007669"/>
    <property type="project" value="InterPro"/>
</dbReference>
<organism evidence="3">
    <name type="scientific">Tetraselmis sp. GSL018</name>
    <dbReference type="NCBI Taxonomy" id="582737"/>
    <lineage>
        <taxon>Eukaryota</taxon>
        <taxon>Viridiplantae</taxon>
        <taxon>Chlorophyta</taxon>
        <taxon>core chlorophytes</taxon>
        <taxon>Chlorodendrophyceae</taxon>
        <taxon>Chlorodendrales</taxon>
        <taxon>Chlorodendraceae</taxon>
        <taxon>Tetraselmis</taxon>
    </lineage>
</organism>
<dbReference type="InterPro" id="IPR027079">
    <property type="entry name" value="Tfb1/GTF2H1"/>
</dbReference>
<evidence type="ECO:0000259" key="2">
    <source>
        <dbReference type="PROSITE" id="PS50858"/>
    </source>
</evidence>
<evidence type="ECO:0000256" key="1">
    <source>
        <dbReference type="SAM" id="MobiDB-lite"/>
    </source>
</evidence>
<dbReference type="Pfam" id="PF03909">
    <property type="entry name" value="BSD"/>
    <property type="match status" value="1"/>
</dbReference>
<feature type="region of interest" description="Disordered" evidence="1">
    <location>
        <begin position="385"/>
        <end position="408"/>
    </location>
</feature>
<gene>
    <name evidence="3" type="primary">GTF2H1</name>
    <name evidence="3" type="ORF">TSPGSL018_17575</name>
</gene>
<sequence length="620" mass="68349">MAEGRDTVLFQRTAQLVDKQSSLDGTFIISHQNVHWKPSTAGSAQDINLSPTGIANQQRAKRKPVLRLVPHHGSPMIFQFASETERDEALDILAPLISSTASSQQPSSGSPRKRSAAAGSASSSSKSHPAGPSGPDAKLKEKLLADNKDLKALYDELMRLGAVSDAEFWATRQHLLSRTRSTDTKSQRKGLGSTMLTDLGSSDGTTNRVKLHITPEMVLQIFAEKPEVHKCYLDNVPHIMSNEEFWKKYGRYEWARRMKQLNKRGTQVHLSVEDQENLEMFERYRRSGEAERETRRQARRALPVVNLAADDYDALTGRGTGFGTAFNGGREGQLGLSESTAASDIIRDVNSHAAVVLDGIDAAPSEDVGQVAAALAKMGRSKAEAKSSDWDQENHRRWAETSRREARSLTDLGGNASAEAEQLNIEDPRRYFLGADSRKGSEGRAAAAEEVAVRGVGALLEGMDFSALPCPPVKPSLAARVLDEVGKRVQAALTERDDGIVMKDPKDVLLPMMLKELRKQAMLVNELLRHFWALFPVSSPARAQKLERIKDSLSKQYDHLVAMQEAAHGVDRNYISQVLRPCMQALDAAFSKYDTEQARSDTAKRQRLAEDSSQSHVCTV</sequence>
<feature type="region of interest" description="Disordered" evidence="1">
    <location>
        <begin position="100"/>
        <end position="138"/>
    </location>
</feature>
<feature type="domain" description="BSD" evidence="2">
    <location>
        <begin position="205"/>
        <end position="249"/>
    </location>
</feature>
<proteinExistence type="predicted"/>
<protein>
    <submittedName>
        <fullName evidence="3">Transcription initiation factor TFIIH subunit 1</fullName>
    </submittedName>
</protein>
<dbReference type="GO" id="GO:0003743">
    <property type="term" value="F:translation initiation factor activity"/>
    <property type="evidence" value="ECO:0007669"/>
    <property type="project" value="UniProtKB-KW"/>
</dbReference>
<dbReference type="PROSITE" id="PS50858">
    <property type="entry name" value="BSD"/>
    <property type="match status" value="1"/>
</dbReference>
<dbReference type="Gene3D" id="6.10.140.1200">
    <property type="match status" value="1"/>
</dbReference>
<dbReference type="InterPro" id="IPR005607">
    <property type="entry name" value="BSD_dom"/>
</dbReference>
<keyword evidence="3" id="KW-0648">Protein biosynthesis</keyword>
<feature type="compositionally biased region" description="Low complexity" evidence="1">
    <location>
        <begin position="100"/>
        <end position="136"/>
    </location>
</feature>
<dbReference type="SUPFAM" id="SSF50729">
    <property type="entry name" value="PH domain-like"/>
    <property type="match status" value="1"/>
</dbReference>
<dbReference type="SUPFAM" id="SSF140383">
    <property type="entry name" value="BSD domain-like"/>
    <property type="match status" value="2"/>
</dbReference>
<dbReference type="InterPro" id="IPR035925">
    <property type="entry name" value="BSD_dom_sf"/>
</dbReference>
<dbReference type="SMART" id="SM00751">
    <property type="entry name" value="BSD"/>
    <property type="match status" value="1"/>
</dbReference>
<evidence type="ECO:0000313" key="3">
    <source>
        <dbReference type="EMBL" id="JAC64764.1"/>
    </source>
</evidence>
<feature type="region of interest" description="Disordered" evidence="1">
    <location>
        <begin position="180"/>
        <end position="199"/>
    </location>
</feature>
<reference evidence="3" key="1">
    <citation type="submission" date="2014-05" db="EMBL/GenBank/DDBJ databases">
        <title>The transcriptome of the halophilic microalga Tetraselmis sp. GSL018 isolated from the Great Salt Lake, Utah.</title>
        <authorList>
            <person name="Jinkerson R.E."/>
            <person name="D'Adamo S."/>
            <person name="Posewitz M.C."/>
        </authorList>
    </citation>
    <scope>NUCLEOTIDE SEQUENCE</scope>
    <source>
        <strain evidence="3">GSL018</strain>
    </source>
</reference>
<accession>A0A061R1Z8</accession>